<reference evidence="2" key="1">
    <citation type="journal article" date="2020" name="BMC Genomics">
        <title>Correction to: Identification and distribution of gene clusters required for synthesis of sphingolipid metabolism inhibitors in diverse species of the filamentous fungus Fusarium.</title>
        <authorList>
            <person name="Kim H.S."/>
            <person name="Lohmar J.M."/>
            <person name="Busman M."/>
            <person name="Brown D.W."/>
            <person name="Naumann T.A."/>
            <person name="Divon H.H."/>
            <person name="Lysoe E."/>
            <person name="Uhlig S."/>
            <person name="Proctor R.H."/>
        </authorList>
    </citation>
    <scope>NUCLEOTIDE SEQUENCE</scope>
    <source>
        <strain evidence="2">NRRL 22465</strain>
    </source>
</reference>
<dbReference type="Proteomes" id="UP000635477">
    <property type="component" value="Unassembled WGS sequence"/>
</dbReference>
<accession>A0A8H4XKK9</accession>
<organism evidence="2 3">
    <name type="scientific">Fusarium zealandicum</name>
    <dbReference type="NCBI Taxonomy" id="1053134"/>
    <lineage>
        <taxon>Eukaryota</taxon>
        <taxon>Fungi</taxon>
        <taxon>Dikarya</taxon>
        <taxon>Ascomycota</taxon>
        <taxon>Pezizomycotina</taxon>
        <taxon>Sordariomycetes</taxon>
        <taxon>Hypocreomycetidae</taxon>
        <taxon>Hypocreales</taxon>
        <taxon>Nectriaceae</taxon>
        <taxon>Fusarium</taxon>
        <taxon>Fusarium staphyleae species complex</taxon>
    </lineage>
</organism>
<evidence type="ECO:0000313" key="2">
    <source>
        <dbReference type="EMBL" id="KAF4978284.1"/>
    </source>
</evidence>
<gene>
    <name evidence="2" type="ORF">FZEAL_5295</name>
</gene>
<sequence length="119" mass="13218">MHNCPADPNKDTLLQRTLKSPSVPWFASAAKPLLQTLPTGTPGSTRTWLWRCVANDLLRPGETWYEEAVFQVTLAEKHVPVDQDISTEQPQNVGRPRATRPPQNDAQAPFRDSQALSGT</sequence>
<keyword evidence="3" id="KW-1185">Reference proteome</keyword>
<proteinExistence type="predicted"/>
<name>A0A8H4XKK9_9HYPO</name>
<dbReference type="EMBL" id="JABEYC010000382">
    <property type="protein sequence ID" value="KAF4978284.1"/>
    <property type="molecule type" value="Genomic_DNA"/>
</dbReference>
<comment type="caution">
    <text evidence="2">The sequence shown here is derived from an EMBL/GenBank/DDBJ whole genome shotgun (WGS) entry which is preliminary data.</text>
</comment>
<protein>
    <submittedName>
        <fullName evidence="2">Uncharacterized protein</fullName>
    </submittedName>
</protein>
<evidence type="ECO:0000313" key="3">
    <source>
        <dbReference type="Proteomes" id="UP000635477"/>
    </source>
</evidence>
<dbReference type="AlphaFoldDB" id="A0A8H4XKK9"/>
<reference evidence="2" key="2">
    <citation type="submission" date="2020-05" db="EMBL/GenBank/DDBJ databases">
        <authorList>
            <person name="Kim H.-S."/>
            <person name="Proctor R.H."/>
            <person name="Brown D.W."/>
        </authorList>
    </citation>
    <scope>NUCLEOTIDE SEQUENCE</scope>
    <source>
        <strain evidence="2">NRRL 22465</strain>
    </source>
</reference>
<evidence type="ECO:0000256" key="1">
    <source>
        <dbReference type="SAM" id="MobiDB-lite"/>
    </source>
</evidence>
<feature type="region of interest" description="Disordered" evidence="1">
    <location>
        <begin position="78"/>
        <end position="119"/>
    </location>
</feature>